<dbReference type="PIRSF" id="PIRSF006553">
    <property type="entry name" value="TopoVI_B"/>
    <property type="match status" value="1"/>
</dbReference>
<feature type="domain" description="Histidine kinase/HSP90-like ATPase" evidence="7">
    <location>
        <begin position="32"/>
        <end position="157"/>
    </location>
</feature>
<dbReference type="SUPFAM" id="SSF55874">
    <property type="entry name" value="ATPase domain of HSP90 chaperone/DNA topoisomerase II/histidine kinase"/>
    <property type="match status" value="1"/>
</dbReference>
<keyword evidence="2 6" id="KW-0067">ATP-binding</keyword>
<feature type="binding site" evidence="6">
    <location>
        <begin position="102"/>
        <end position="103"/>
    </location>
    <ligand>
        <name>ATP</name>
        <dbReference type="ChEBI" id="CHEBI:30616"/>
    </ligand>
</feature>
<comment type="caution">
    <text evidence="8">The sequence shown here is derived from an EMBL/GenBank/DDBJ whole genome shotgun (WGS) entry which is preliminary data.</text>
</comment>
<dbReference type="EMBL" id="LQMQ01000049">
    <property type="protein sequence ID" value="KUO40088.1"/>
    <property type="molecule type" value="Genomic_DNA"/>
</dbReference>
<evidence type="ECO:0000256" key="3">
    <source>
        <dbReference type="ARBA" id="ARBA00023029"/>
    </source>
</evidence>
<sequence length="522" mass="57789">MKSLADEIFAEFREHSVSEFFRRNAAMLGYTGKIRSLTTIVHEAVTNAIDAAEEAGILPKVNVIIKRVNDEPEHFKVIIEDNASGIPEQYIPDVFGKMLAGTKLHRAMQQRGQQGIGISGCVMFGQITSGKPTTVITSTGNGEVIRADVMIDVDRNQGKILNKEKFKEKWRGTRVEIEAKEVAYMRSRYGPFNYLRMTAIANPHVKITFVEPDGTLTVFENAVNKVPERPRPMPLHPWGIMSDDLLVLAKRTKARTVSGLLSTELSRVSKQKAEEVCRLAGVSPEKKPSELTWEEAEKIVSAFKQVKLLAPPTSGLRPIGAADLENGMRQILNPDFVYTVTRPPKVYRGGLPFIVEVGIAYGGNAGKAPEGKGDNETMEGEVGMDLIRFANRAPLIFDQGGCAITAAARSIDWRRYGVDITNAPLTLFVNISSAYVPYTSAGKQSIADEPEIINETRTAIMEAARELKKFLYRRLKAKERQERAGIFEKFLPVVARKAARLAGVEEPDIKPLLKKIAGVEHD</sequence>
<proteinExistence type="inferred from homology"/>
<evidence type="ECO:0000256" key="1">
    <source>
        <dbReference type="ARBA" id="ARBA00022741"/>
    </source>
</evidence>
<dbReference type="AlphaFoldDB" id="A0A147JU98"/>
<dbReference type="GO" id="GO:0003677">
    <property type="term" value="F:DNA binding"/>
    <property type="evidence" value="ECO:0007669"/>
    <property type="project" value="UniProtKB-UniRule"/>
</dbReference>
<dbReference type="STRING" id="1776334.APZ16_05595"/>
<evidence type="ECO:0000313" key="8">
    <source>
        <dbReference type="EMBL" id="KUO40088.1"/>
    </source>
</evidence>
<dbReference type="GO" id="GO:0006260">
    <property type="term" value="P:DNA replication"/>
    <property type="evidence" value="ECO:0007669"/>
    <property type="project" value="UniProtKB-UniRule"/>
</dbReference>
<comment type="subunit">
    <text evidence="6">Homodimer. Heterotetramer of two Top6A and two Top6B chains.</text>
</comment>
<feature type="binding site" evidence="6">
    <location>
        <position position="81"/>
    </location>
    <ligand>
        <name>ATP</name>
        <dbReference type="ChEBI" id="CHEBI:30616"/>
    </ligand>
</feature>
<comment type="catalytic activity">
    <reaction evidence="6">
        <text>ATP-dependent breakage, passage and rejoining of double-stranded DNA.</text>
        <dbReference type="EC" id="5.6.2.2"/>
    </reaction>
</comment>
<dbReference type="SMART" id="SM00387">
    <property type="entry name" value="HATPase_c"/>
    <property type="match status" value="1"/>
</dbReference>
<dbReference type="Pfam" id="PF09239">
    <property type="entry name" value="Topo-VIb_trans"/>
    <property type="match status" value="1"/>
</dbReference>
<comment type="similarity">
    <text evidence="6">Belongs to the TOP6B family.</text>
</comment>
<dbReference type="NCBIfam" id="TIGR01052">
    <property type="entry name" value="top6b"/>
    <property type="match status" value="1"/>
</dbReference>
<organism evidence="8 9">
    <name type="scientific">Hadarchaeum yellowstonense</name>
    <dbReference type="NCBI Taxonomy" id="1776334"/>
    <lineage>
        <taxon>Archaea</taxon>
        <taxon>Methanobacteriati</taxon>
        <taxon>Candidatus Hadarchaeota</taxon>
        <taxon>Candidatus Hadarchaeia</taxon>
        <taxon>Candidatus Hadarchaeales</taxon>
        <taxon>Candidatus Hadarchaeaceae</taxon>
        <taxon>Candidatus Hadarchaeum</taxon>
    </lineage>
</organism>
<evidence type="ECO:0000256" key="6">
    <source>
        <dbReference type="HAMAP-Rule" id="MF_00322"/>
    </source>
</evidence>
<evidence type="ECO:0000259" key="7">
    <source>
        <dbReference type="SMART" id="SM00387"/>
    </source>
</evidence>
<dbReference type="SUPFAM" id="SSF46946">
    <property type="entry name" value="S13-like H2TH domain"/>
    <property type="match status" value="1"/>
</dbReference>
<protein>
    <recommendedName>
        <fullName evidence="6">Type 2 DNA topoisomerase 6 subunit B</fullName>
        <ecNumber evidence="6">5.6.2.2</ecNumber>
    </recommendedName>
    <alternativeName>
        <fullName evidence="6">Type II DNA topoisomerase VI subunit B</fullName>
        <shortName evidence="6">TopoVI-B</shortName>
    </alternativeName>
</protein>
<keyword evidence="1 6" id="KW-0547">Nucleotide-binding</keyword>
<dbReference type="CDD" id="cd00823">
    <property type="entry name" value="TopoIIB_Trans"/>
    <property type="match status" value="1"/>
</dbReference>
<dbReference type="InterPro" id="IPR015320">
    <property type="entry name" value="TopoVI_B_transducer"/>
</dbReference>
<dbReference type="InterPro" id="IPR036890">
    <property type="entry name" value="HATPase_C_sf"/>
</dbReference>
<gene>
    <name evidence="6" type="primary">top6B</name>
    <name evidence="8" type="ORF">APZ16_05595</name>
</gene>
<dbReference type="Pfam" id="PF02518">
    <property type="entry name" value="HATPase_c"/>
    <property type="match status" value="1"/>
</dbReference>
<feature type="binding site" evidence="6">
    <location>
        <position position="47"/>
    </location>
    <ligand>
        <name>ATP</name>
        <dbReference type="ChEBI" id="CHEBI:30616"/>
    </ligand>
</feature>
<dbReference type="GO" id="GO:0006265">
    <property type="term" value="P:DNA topological change"/>
    <property type="evidence" value="ECO:0007669"/>
    <property type="project" value="UniProtKB-UniRule"/>
</dbReference>
<dbReference type="Gene3D" id="1.10.8.50">
    <property type="match status" value="1"/>
</dbReference>
<keyword evidence="3 6" id="KW-0799">Topoisomerase</keyword>
<dbReference type="InterPro" id="IPR014721">
    <property type="entry name" value="Ribsml_uS5_D2-typ_fold_subgr"/>
</dbReference>
<evidence type="ECO:0000256" key="4">
    <source>
        <dbReference type="ARBA" id="ARBA00023125"/>
    </source>
</evidence>
<feature type="binding site" evidence="6">
    <location>
        <position position="443"/>
    </location>
    <ligand>
        <name>ATP</name>
        <dbReference type="ChEBI" id="CHEBI:30616"/>
    </ligand>
</feature>
<reference evidence="8 9" key="1">
    <citation type="journal article" date="2016" name="Nat. Microbiol.">
        <title>Genomic inference of the metabolism of cosmopolitan subsurface Archaea, Hadesarchaea.</title>
        <authorList>
            <person name="Baker B.J."/>
            <person name="Saw J.H."/>
            <person name="Lind A.E."/>
            <person name="Lazar C.S."/>
            <person name="Hinrichs K.-U."/>
            <person name="Teske A.P."/>
            <person name="Ettema T.J."/>
        </authorList>
    </citation>
    <scope>NUCLEOTIDE SEQUENCE [LARGE SCALE GENOMIC DNA]</scope>
</reference>
<dbReference type="PANTHER" id="PTHR48444:SF1">
    <property type="entry name" value="DNA TOPOISOMERASE 6 SUBUNIT B"/>
    <property type="match status" value="1"/>
</dbReference>
<dbReference type="InterPro" id="IPR005734">
    <property type="entry name" value="TopoVI_B"/>
</dbReference>
<dbReference type="Gene3D" id="3.30.230.10">
    <property type="match status" value="1"/>
</dbReference>
<accession>A0A147JU98</accession>
<evidence type="ECO:0000256" key="2">
    <source>
        <dbReference type="ARBA" id="ARBA00022840"/>
    </source>
</evidence>
<dbReference type="Gene3D" id="3.30.565.10">
    <property type="entry name" value="Histidine kinase-like ATPase, C-terminal domain"/>
    <property type="match status" value="1"/>
</dbReference>
<evidence type="ECO:0000313" key="9">
    <source>
        <dbReference type="Proteomes" id="UP000074294"/>
    </source>
</evidence>
<evidence type="ECO:0000256" key="5">
    <source>
        <dbReference type="ARBA" id="ARBA00023235"/>
    </source>
</evidence>
<feature type="binding site" evidence="6">
    <location>
        <begin position="112"/>
        <end position="119"/>
    </location>
    <ligand>
        <name>ATP</name>
        <dbReference type="ChEBI" id="CHEBI:30616"/>
    </ligand>
</feature>
<dbReference type="GO" id="GO:0003918">
    <property type="term" value="F:DNA topoisomerase type II (double strand cut, ATP-hydrolyzing) activity"/>
    <property type="evidence" value="ECO:0007669"/>
    <property type="project" value="UniProtKB-UniRule"/>
</dbReference>
<name>A0A147JU98_HADYE</name>
<dbReference type="Proteomes" id="UP000074294">
    <property type="component" value="Unassembled WGS sequence"/>
</dbReference>
<keyword evidence="4 6" id="KW-0238">DNA-binding</keyword>
<dbReference type="PANTHER" id="PTHR48444">
    <property type="entry name" value="DNA TOPOISOMERASE 6 SUBUNIT B"/>
    <property type="match status" value="1"/>
</dbReference>
<dbReference type="SUPFAM" id="SSF54211">
    <property type="entry name" value="Ribosomal protein S5 domain 2-like"/>
    <property type="match status" value="1"/>
</dbReference>
<dbReference type="HAMAP" id="MF_00322">
    <property type="entry name" value="Top6B"/>
    <property type="match status" value="1"/>
</dbReference>
<keyword evidence="5 6" id="KW-0413">Isomerase</keyword>
<dbReference type="EC" id="5.6.2.2" evidence="6"/>
<dbReference type="InterPro" id="IPR010979">
    <property type="entry name" value="Ribosomal_uS13-like_H2TH"/>
</dbReference>
<dbReference type="GO" id="GO:0005524">
    <property type="term" value="F:ATP binding"/>
    <property type="evidence" value="ECO:0007669"/>
    <property type="project" value="UniProtKB-UniRule"/>
</dbReference>
<dbReference type="InterPro" id="IPR003594">
    <property type="entry name" value="HATPase_dom"/>
</dbReference>
<comment type="function">
    <text evidence="6">Relaxes both positive and negative superturns and exhibits a strong decatenase activity.</text>
</comment>
<dbReference type="NCBIfam" id="NF003218">
    <property type="entry name" value="PRK04184.1"/>
    <property type="match status" value="1"/>
</dbReference>
<dbReference type="InterPro" id="IPR020568">
    <property type="entry name" value="Ribosomal_Su5_D2-typ_SF"/>
</dbReference>